<sequence>MKGSKLGSTAFRVLLSICVILSTLGLTSGQAATAYSAAASVQTAPVQTEKLTGTDIQGHWAQAQLTKWLEAGLLQGYTNGQVAPDLQIARGEMVALINRSFGFTAQKDIQFTDLTAADWQYEDVSIAVNEGYLQGYEDGTARVQGKISRQEAAVMLGAILAPYLNKLSAAEAPAFMDDAEIADWSHQAVQLIAGFKIMIGYKDGSFRPLTAMTRAEAVTLLDRALTFVHAQDAVERSFGEPGVYGLEEDQTETIHGDVVISSKAVTLRNMIIKGQLTLTDGIGEGDVRLDRVKVEGQTTINGGGTHSVYIRDSQLGNVIIDKKLSPVRVVLEGNTTIGAVSIHSAATLEHAAVVSGGGVHSVQVSASLPAGSKVILNGQFDRVEVEASDARIELLHGVINKLVIKSQASGTTLVTEQDTTIIWLVVEAILHVLGTGTIEKATLSEGAKGSTFESQPLSLEGAATISSGSPPSTGAPATNPPEQSDNAKIVSHTAVNGAITVFFDKLPADEPQQSDFIIKQQIAGELELTIAPNKVIWHASNNKAVLKIASIVLKPEEQQVTYRISYKGQTAVDVAPLVVPAGLLLVEQGQAHAVIVVAAATGATVEAAELLAAYVERSTTAELPIIPQTELDANEQLYSDLAKIYIGTSHPGDELYLESQLAAMKEDSFIIDSKAGAITIVGTTVQGMEYGVYEFLERYVGVRWLMPGEDGEDVPQHPDLFVPIQEVQEEPVYLSRVMWPLQYYNQVGSNPTQHEWGVRNRLRVQNIGYEHNVWRFFPTSQAYLNMHPDYFSQKNGVPYIPVVNWGWQPCYSNPETAQVAAAWIINYFNANPNEPSMSLAVNDNGTFCEENPAHGNYTSQKNSLGLTDMSDIYYTWVNDVVERVLAAENGKFKDKWFGILAYQEVYDPPSFQLHERVVPYLTKDRMTWNDSGVLAKDVAIMQAWEQKAANIGLYDYTYGTPYTVPRVYFNILADIFKYGEQHQANAYFTEMAPNWGEGPKAWLMTKLLWNPDQDIDVLLDDWYTRAVGAEAAPYLQAYYEHWNDFWENRIKETSWFNGRKNTTYLNFSSASYLSIVGEEEIRQSRLWLETALDKAVTAKEKSRAALLLRAFEYYEASAISYPKSVAPLQTAADALILLEQAVNFEEKMTYAKKRQTLVEQFKNDPILVHTPLFEMNRTGMLWSGINAEAFWALVAYLKDHEPSSGPVHQKAVELAAQGETPMIRNYAQLLLKAVVDGPNNLNSSFEEATENDNGKVTAKYWDANIVNYGKFDKKTGLAASGDSSVVVKDFYFGDINQTMPGQSGLAIARLKYFVSNDIASVGDIWLELNLLDEQGHKLATFKSDQQPFYTSMGRWQTIQIMDVVPSKVNGIPVKGIRMSATVNGFFEGGTLYLDDFEFYQADDPGEVPLLTAVEAENGTLRIVFNEEPAQVPQIEDFSVEQLDGTGVITPTYIEWDAATRTASLAIPSIAQLAWEQSVEYEITYKEDFIRSTPLVIGRLPGYTSVLANSSFEDWTAGKPDGWRLWGEGFTRADTIKRSGQASLTVNGLSAAQIQAGGGGPFQGIVLEPGQYVGAFHYRTAAQTEGTIGFSLVFKNAQGTNIGSVPVPVQQGATSGGKWVTFSTEFEVMSHYNGVPMASAELLIHIKNFKTGERLYLDDIELIRKDDVPVPVPVSAEAANGELLVVFNTAPEQTPAIADFAISNTHNGQTVIPAGVNWDAATLTATVTIPSIAPLPWEQYAAYEIGYGSAPVLQTNLITVGRLAGYTSVLANSSFEHWTNGKADGWSYWGEGFTRSDSLKRSGLSSMTINGLSAAQIQAGGGGPFQRIVLEPGHYVGVLHYLTSAQTEGTVSYYIVFKNAQGTNIGSVPAPVQQGSASGGQWVTYSTEFEVMSHYNGVPMASAELLIHIRNFKVGERLYLDDIELIRQD</sequence>
<dbReference type="PANTHER" id="PTHR47406:SF2">
    <property type="entry name" value="ALPHA GLUCURONIDASE N-TERMINAL DOMAIN-CONTAINING PROTEIN"/>
    <property type="match status" value="1"/>
</dbReference>
<evidence type="ECO:0000256" key="1">
    <source>
        <dbReference type="ARBA" id="ARBA00022801"/>
    </source>
</evidence>
<feature type="compositionally biased region" description="Low complexity" evidence="2">
    <location>
        <begin position="462"/>
        <end position="477"/>
    </location>
</feature>
<feature type="domain" description="SLH" evidence="4">
    <location>
        <begin position="172"/>
        <end position="235"/>
    </location>
</feature>
<evidence type="ECO:0000256" key="3">
    <source>
        <dbReference type="SAM" id="SignalP"/>
    </source>
</evidence>
<keyword evidence="3" id="KW-0732">Signal</keyword>
<feature type="region of interest" description="Disordered" evidence="2">
    <location>
        <begin position="462"/>
        <end position="485"/>
    </location>
</feature>
<feature type="signal peptide" evidence="3">
    <location>
        <begin position="1"/>
        <end position="31"/>
    </location>
</feature>
<keyword evidence="6" id="KW-1185">Reference proteome</keyword>
<dbReference type="PROSITE" id="PS51272">
    <property type="entry name" value="SLH"/>
    <property type="match status" value="3"/>
</dbReference>
<dbReference type="InterPro" id="IPR001119">
    <property type="entry name" value="SLH_dom"/>
</dbReference>
<dbReference type="Pfam" id="PF16126">
    <property type="entry name" value="DUF4838"/>
    <property type="match status" value="1"/>
</dbReference>
<feature type="domain" description="SLH" evidence="4">
    <location>
        <begin position="48"/>
        <end position="106"/>
    </location>
</feature>
<dbReference type="Gene3D" id="3.30.379.10">
    <property type="entry name" value="Chitobiase/beta-hexosaminidase domain 2-like"/>
    <property type="match status" value="1"/>
</dbReference>
<dbReference type="Pfam" id="PF00395">
    <property type="entry name" value="SLH"/>
    <property type="match status" value="3"/>
</dbReference>
<dbReference type="EMBL" id="JAGGLB010000023">
    <property type="protein sequence ID" value="MBP1994060.1"/>
    <property type="molecule type" value="Genomic_DNA"/>
</dbReference>
<evidence type="ECO:0000256" key="2">
    <source>
        <dbReference type="SAM" id="MobiDB-lite"/>
    </source>
</evidence>
<accession>A0ABS4J449</accession>
<feature type="domain" description="SLH" evidence="4">
    <location>
        <begin position="107"/>
        <end position="170"/>
    </location>
</feature>
<name>A0ABS4J449_9BACL</name>
<dbReference type="Gene3D" id="2.60.120.260">
    <property type="entry name" value="Galactose-binding domain-like"/>
    <property type="match status" value="2"/>
</dbReference>
<dbReference type="InterPro" id="IPR029018">
    <property type="entry name" value="Hex-like_dom2"/>
</dbReference>
<feature type="chain" id="PRO_5045998076" description="SLH domain-containing protein" evidence="3">
    <location>
        <begin position="32"/>
        <end position="1928"/>
    </location>
</feature>
<evidence type="ECO:0000313" key="5">
    <source>
        <dbReference type="EMBL" id="MBP1994060.1"/>
    </source>
</evidence>
<dbReference type="PANTHER" id="PTHR47406">
    <property type="entry name" value="COAGULATION FACTOR 5/8 TYPE, C-TERMINAL"/>
    <property type="match status" value="1"/>
</dbReference>
<keyword evidence="1" id="KW-0378">Hydrolase</keyword>
<comment type="caution">
    <text evidence="5">The sequence shown here is derived from an EMBL/GenBank/DDBJ whole genome shotgun (WGS) entry which is preliminary data.</text>
</comment>
<proteinExistence type="predicted"/>
<organism evidence="5 6">
    <name type="scientific">Paenibacillus eucommiae</name>
    <dbReference type="NCBI Taxonomy" id="1355755"/>
    <lineage>
        <taxon>Bacteria</taxon>
        <taxon>Bacillati</taxon>
        <taxon>Bacillota</taxon>
        <taxon>Bacilli</taxon>
        <taxon>Bacillales</taxon>
        <taxon>Paenibacillaceae</taxon>
        <taxon>Paenibacillus</taxon>
    </lineage>
</organism>
<evidence type="ECO:0000259" key="4">
    <source>
        <dbReference type="PROSITE" id="PS51272"/>
    </source>
</evidence>
<dbReference type="Proteomes" id="UP001519287">
    <property type="component" value="Unassembled WGS sequence"/>
</dbReference>
<evidence type="ECO:0000313" key="6">
    <source>
        <dbReference type="Proteomes" id="UP001519287"/>
    </source>
</evidence>
<protein>
    <recommendedName>
        <fullName evidence="4">SLH domain-containing protein</fullName>
    </recommendedName>
</protein>
<dbReference type="SUPFAM" id="SSF55545">
    <property type="entry name" value="beta-N-acetylhexosaminidase-like domain"/>
    <property type="match status" value="1"/>
</dbReference>
<reference evidence="5 6" key="1">
    <citation type="submission" date="2021-03" db="EMBL/GenBank/DDBJ databases">
        <title>Genomic Encyclopedia of Type Strains, Phase IV (KMG-IV): sequencing the most valuable type-strain genomes for metagenomic binning, comparative biology and taxonomic classification.</title>
        <authorList>
            <person name="Goeker M."/>
        </authorList>
    </citation>
    <scope>NUCLEOTIDE SEQUENCE [LARGE SCALE GENOMIC DNA]</scope>
    <source>
        <strain evidence="5 6">DSM 26048</strain>
    </source>
</reference>
<gene>
    <name evidence="5" type="ORF">J2Z66_005686</name>
</gene>
<dbReference type="InterPro" id="IPR032287">
    <property type="entry name" value="DUF4838"/>
</dbReference>
<dbReference type="RefSeq" id="WP_209975923.1">
    <property type="nucleotide sequence ID" value="NZ_JAGGLB010000023.1"/>
</dbReference>